<proteinExistence type="predicted"/>
<gene>
    <name evidence="2" type="ORF">QE152_g24697</name>
</gene>
<reference evidence="2 3" key="1">
    <citation type="journal article" date="2024" name="BMC Genomics">
        <title>De novo assembly and annotation of Popillia japonica's genome with initial clues to its potential as an invasive pest.</title>
        <authorList>
            <person name="Cucini C."/>
            <person name="Boschi S."/>
            <person name="Funari R."/>
            <person name="Cardaioli E."/>
            <person name="Iannotti N."/>
            <person name="Marturano G."/>
            <person name="Paoli F."/>
            <person name="Bruttini M."/>
            <person name="Carapelli A."/>
            <person name="Frati F."/>
            <person name="Nardi F."/>
        </authorList>
    </citation>
    <scope>NUCLEOTIDE SEQUENCE [LARGE SCALE GENOMIC DNA]</scope>
    <source>
        <strain evidence="2">DMR45628</strain>
    </source>
</reference>
<feature type="compositionally biased region" description="Acidic residues" evidence="1">
    <location>
        <begin position="53"/>
        <end position="62"/>
    </location>
</feature>
<dbReference type="EMBL" id="JASPKY010000257">
    <property type="protein sequence ID" value="KAK9712794.1"/>
    <property type="molecule type" value="Genomic_DNA"/>
</dbReference>
<accession>A0AAW1K2V9</accession>
<comment type="caution">
    <text evidence="2">The sequence shown here is derived from an EMBL/GenBank/DDBJ whole genome shotgun (WGS) entry which is preliminary data.</text>
</comment>
<keyword evidence="3" id="KW-1185">Reference proteome</keyword>
<protein>
    <submittedName>
        <fullName evidence="2">Uncharacterized protein</fullName>
    </submittedName>
</protein>
<feature type="region of interest" description="Disordered" evidence="1">
    <location>
        <begin position="45"/>
        <end position="68"/>
    </location>
</feature>
<dbReference type="Proteomes" id="UP001458880">
    <property type="component" value="Unassembled WGS sequence"/>
</dbReference>
<name>A0AAW1K2V9_POPJA</name>
<evidence type="ECO:0000313" key="2">
    <source>
        <dbReference type="EMBL" id="KAK9712794.1"/>
    </source>
</evidence>
<evidence type="ECO:0000256" key="1">
    <source>
        <dbReference type="SAM" id="MobiDB-lite"/>
    </source>
</evidence>
<evidence type="ECO:0000313" key="3">
    <source>
        <dbReference type="Proteomes" id="UP001458880"/>
    </source>
</evidence>
<sequence>MRRIGEFTTVHIAMKCCCYRRGLTLQGTFELAYIEDIDDIFIEPPDTAKLTDDSDGSGDEDSGGLVDNLSGAKLRVPVEIKLNNSERIGGCSEDVVNNATVLASEEKNGGGFYSFGFWAHVCRMLGNCIRSREAILHN</sequence>
<dbReference type="AlphaFoldDB" id="A0AAW1K2V9"/>
<organism evidence="2 3">
    <name type="scientific">Popillia japonica</name>
    <name type="common">Japanese beetle</name>
    <dbReference type="NCBI Taxonomy" id="7064"/>
    <lineage>
        <taxon>Eukaryota</taxon>
        <taxon>Metazoa</taxon>
        <taxon>Ecdysozoa</taxon>
        <taxon>Arthropoda</taxon>
        <taxon>Hexapoda</taxon>
        <taxon>Insecta</taxon>
        <taxon>Pterygota</taxon>
        <taxon>Neoptera</taxon>
        <taxon>Endopterygota</taxon>
        <taxon>Coleoptera</taxon>
        <taxon>Polyphaga</taxon>
        <taxon>Scarabaeiformia</taxon>
        <taxon>Scarabaeidae</taxon>
        <taxon>Rutelinae</taxon>
        <taxon>Popillia</taxon>
    </lineage>
</organism>